<dbReference type="GO" id="GO:0016627">
    <property type="term" value="F:oxidoreductase activity, acting on the CH-CH group of donors"/>
    <property type="evidence" value="ECO:0007669"/>
    <property type="project" value="InterPro"/>
</dbReference>
<evidence type="ECO:0000313" key="1">
    <source>
        <dbReference type="EMBL" id="BBP92917.1"/>
    </source>
</evidence>
<dbReference type="Gene3D" id="2.40.110.10">
    <property type="entry name" value="Butyryl-CoA Dehydrogenase, subunit A, domain 2"/>
    <property type="match status" value="1"/>
</dbReference>
<organism evidence="1 2">
    <name type="scientific">Bacillus safensis</name>
    <dbReference type="NCBI Taxonomy" id="561879"/>
    <lineage>
        <taxon>Bacteria</taxon>
        <taxon>Bacillati</taxon>
        <taxon>Bacillota</taxon>
        <taxon>Bacilli</taxon>
        <taxon>Bacillales</taxon>
        <taxon>Bacillaceae</taxon>
        <taxon>Bacillus</taxon>
    </lineage>
</organism>
<dbReference type="InterPro" id="IPR046373">
    <property type="entry name" value="Acyl-CoA_Oxase/DH_mid-dom_sf"/>
</dbReference>
<dbReference type="InterPro" id="IPR009100">
    <property type="entry name" value="AcylCoA_DH/oxidase_NM_dom_sf"/>
</dbReference>
<evidence type="ECO:0008006" key="3">
    <source>
        <dbReference type="Google" id="ProtNLM"/>
    </source>
</evidence>
<sequence length="55" mass="6216">MGGDYVLNGTKIFITSGGEAELYLVFAVTDPASVRKKYIGVHCRERYAGIYDWKR</sequence>
<dbReference type="Proteomes" id="UP000464658">
    <property type="component" value="Chromosome"/>
</dbReference>
<gene>
    <name evidence="1" type="ORF">BsIDN1_65350</name>
</gene>
<proteinExistence type="predicted"/>
<dbReference type="AlphaFoldDB" id="A0A5S9MHG5"/>
<name>A0A5S9MHG5_BACIA</name>
<reference evidence="1 2" key="1">
    <citation type="submission" date="2019-12" db="EMBL/GenBank/DDBJ databases">
        <title>Full genome sequence of a Bacillus safensis strain isolated from commercially available natto in Indonesia.</title>
        <authorList>
            <person name="Yoshida M."/>
            <person name="Uomi M."/>
            <person name="Waturangi D."/>
            <person name="Ekaputri J.J."/>
            <person name="Setiamarga D.H.E."/>
        </authorList>
    </citation>
    <scope>NUCLEOTIDE SEQUENCE [LARGE SCALE GENOMIC DNA]</scope>
    <source>
        <strain evidence="1 2">IDN1</strain>
    </source>
</reference>
<protein>
    <recommendedName>
        <fullName evidence="3">Acyl-CoA oxidase/dehydrogenase middle domain-containing protein</fullName>
    </recommendedName>
</protein>
<dbReference type="EMBL" id="AP021906">
    <property type="protein sequence ID" value="BBP92917.1"/>
    <property type="molecule type" value="Genomic_DNA"/>
</dbReference>
<evidence type="ECO:0000313" key="2">
    <source>
        <dbReference type="Proteomes" id="UP000464658"/>
    </source>
</evidence>
<accession>A0A5S9MHG5</accession>
<dbReference type="SUPFAM" id="SSF56645">
    <property type="entry name" value="Acyl-CoA dehydrogenase NM domain-like"/>
    <property type="match status" value="1"/>
</dbReference>